<feature type="region of interest" description="Disordered" evidence="1">
    <location>
        <begin position="27"/>
        <end position="62"/>
    </location>
</feature>
<dbReference type="AlphaFoldDB" id="A0AAP0QP69"/>
<evidence type="ECO:0000313" key="3">
    <source>
        <dbReference type="Proteomes" id="UP001428341"/>
    </source>
</evidence>
<reference evidence="2 3" key="1">
    <citation type="submission" date="2024-05" db="EMBL/GenBank/DDBJ databases">
        <title>Haplotype-resolved chromosome-level genome assembly of Huyou (Citrus changshanensis).</title>
        <authorList>
            <person name="Miao C."/>
            <person name="Chen W."/>
            <person name="Wu Y."/>
            <person name="Wang L."/>
            <person name="Zhao S."/>
            <person name="Grierson D."/>
            <person name="Xu C."/>
            <person name="Chen K."/>
        </authorList>
    </citation>
    <scope>NUCLEOTIDE SEQUENCE [LARGE SCALE GENOMIC DNA]</scope>
    <source>
        <strain evidence="2">01-14</strain>
        <tissue evidence="2">Leaf</tissue>
    </source>
</reference>
<accession>A0AAP0QP69</accession>
<proteinExistence type="predicted"/>
<dbReference type="Proteomes" id="UP001428341">
    <property type="component" value="Unassembled WGS sequence"/>
</dbReference>
<organism evidence="2 3">
    <name type="scientific">Citrus x changshan-huyou</name>
    <dbReference type="NCBI Taxonomy" id="2935761"/>
    <lineage>
        <taxon>Eukaryota</taxon>
        <taxon>Viridiplantae</taxon>
        <taxon>Streptophyta</taxon>
        <taxon>Embryophyta</taxon>
        <taxon>Tracheophyta</taxon>
        <taxon>Spermatophyta</taxon>
        <taxon>Magnoliopsida</taxon>
        <taxon>eudicotyledons</taxon>
        <taxon>Gunneridae</taxon>
        <taxon>Pentapetalae</taxon>
        <taxon>rosids</taxon>
        <taxon>malvids</taxon>
        <taxon>Sapindales</taxon>
        <taxon>Rutaceae</taxon>
        <taxon>Aurantioideae</taxon>
        <taxon>Citrus</taxon>
    </lineage>
</organism>
<evidence type="ECO:0000313" key="2">
    <source>
        <dbReference type="EMBL" id="KAK9213898.1"/>
    </source>
</evidence>
<name>A0AAP0QP69_9ROSI</name>
<dbReference type="SUPFAM" id="SSF47095">
    <property type="entry name" value="HMG-box"/>
    <property type="match status" value="1"/>
</dbReference>
<comment type="caution">
    <text evidence="2">The sequence shown here is derived from an EMBL/GenBank/DDBJ whole genome shotgun (WGS) entry which is preliminary data.</text>
</comment>
<evidence type="ECO:0000256" key="1">
    <source>
        <dbReference type="SAM" id="MobiDB-lite"/>
    </source>
</evidence>
<gene>
    <name evidence="2" type="ORF">WN944_005884</name>
</gene>
<sequence>MARIRRQEASSMARIRQQLTQIERVAAATHSDRGVQRAAAATDSDRGVQRATTATDSDRGLDTRLRRGREADGDILRNWGYLGVSHRRKRKQLPGGLQKKSALILKANGQDAVPTSSTYGFVSYFNEEVKHLRSENLDLSVTIGLRKHIGKTYKELPPEQKARYKKRDKRMGNSNSHSDDNEIVETTSSIHWNLFALPTGDIVSATKAEHMLTMNNITLLNYKLLMQIFYLHIVAYDNIQPDRNILPITFWNESRIKKFMKWLRSKGGIGSDKVIFSCRVLN</sequence>
<dbReference type="EMBL" id="JBCGBO010000003">
    <property type="protein sequence ID" value="KAK9213898.1"/>
    <property type="molecule type" value="Genomic_DNA"/>
</dbReference>
<dbReference type="CDD" id="cd00084">
    <property type="entry name" value="HMG-box_SF"/>
    <property type="match status" value="1"/>
</dbReference>
<dbReference type="Gene3D" id="1.10.30.10">
    <property type="entry name" value="High mobility group box domain"/>
    <property type="match status" value="1"/>
</dbReference>
<keyword evidence="3" id="KW-1185">Reference proteome</keyword>
<dbReference type="InterPro" id="IPR036910">
    <property type="entry name" value="HMG_box_dom_sf"/>
</dbReference>
<protein>
    <submittedName>
        <fullName evidence="2">Uncharacterized protein</fullName>
    </submittedName>
</protein>